<protein>
    <submittedName>
        <fullName evidence="1">Uncharacterized protein</fullName>
    </submittedName>
</protein>
<dbReference type="Proteomes" id="UP000601223">
    <property type="component" value="Unassembled WGS sequence"/>
</dbReference>
<sequence>MLRDLQDLLLLATLVDCSWTAVCQAAQALHDHELIAVVAACQAETKVQQGWLTTQLKAAAPQALLVAK</sequence>
<name>A0A8J3NI74_9ACTN</name>
<evidence type="ECO:0000313" key="1">
    <source>
        <dbReference type="EMBL" id="GIF82150.1"/>
    </source>
</evidence>
<dbReference type="EMBL" id="BONF01000018">
    <property type="protein sequence ID" value="GIF82150.1"/>
    <property type="molecule type" value="Genomic_DNA"/>
</dbReference>
<organism evidence="1 2">
    <name type="scientific">Catellatospora bangladeshensis</name>
    <dbReference type="NCBI Taxonomy" id="310355"/>
    <lineage>
        <taxon>Bacteria</taxon>
        <taxon>Bacillati</taxon>
        <taxon>Actinomycetota</taxon>
        <taxon>Actinomycetes</taxon>
        <taxon>Micromonosporales</taxon>
        <taxon>Micromonosporaceae</taxon>
        <taxon>Catellatospora</taxon>
    </lineage>
</organism>
<gene>
    <name evidence="1" type="ORF">Cba03nite_34990</name>
</gene>
<comment type="caution">
    <text evidence="1">The sequence shown here is derived from an EMBL/GenBank/DDBJ whole genome shotgun (WGS) entry which is preliminary data.</text>
</comment>
<reference evidence="1 2" key="1">
    <citation type="submission" date="2021-01" db="EMBL/GenBank/DDBJ databases">
        <title>Whole genome shotgun sequence of Catellatospora bangladeshensis NBRC 107357.</title>
        <authorList>
            <person name="Komaki H."/>
            <person name="Tamura T."/>
        </authorList>
    </citation>
    <scope>NUCLEOTIDE SEQUENCE [LARGE SCALE GENOMIC DNA]</scope>
    <source>
        <strain evidence="1 2">NBRC 107357</strain>
    </source>
</reference>
<keyword evidence="2" id="KW-1185">Reference proteome</keyword>
<accession>A0A8J3NI74</accession>
<dbReference type="AlphaFoldDB" id="A0A8J3NI74"/>
<proteinExistence type="predicted"/>
<evidence type="ECO:0000313" key="2">
    <source>
        <dbReference type="Proteomes" id="UP000601223"/>
    </source>
</evidence>